<organism evidence="2 3">
    <name type="scientific">Ferruginibacter yonginensis</name>
    <dbReference type="NCBI Taxonomy" id="1310416"/>
    <lineage>
        <taxon>Bacteria</taxon>
        <taxon>Pseudomonadati</taxon>
        <taxon>Bacteroidota</taxon>
        <taxon>Chitinophagia</taxon>
        <taxon>Chitinophagales</taxon>
        <taxon>Chitinophagaceae</taxon>
        <taxon>Ferruginibacter</taxon>
    </lineage>
</organism>
<feature type="chain" id="PRO_5045377312" description="Lipocalin-like domain-containing protein" evidence="1">
    <location>
        <begin position="20"/>
        <end position="144"/>
    </location>
</feature>
<reference evidence="3" key="1">
    <citation type="journal article" date="2019" name="Int. J. Syst. Evol. Microbiol.">
        <title>The Global Catalogue of Microorganisms (GCM) 10K type strain sequencing project: providing services to taxonomists for standard genome sequencing and annotation.</title>
        <authorList>
            <consortium name="The Broad Institute Genomics Platform"/>
            <consortium name="The Broad Institute Genome Sequencing Center for Infectious Disease"/>
            <person name="Wu L."/>
            <person name="Ma J."/>
        </authorList>
    </citation>
    <scope>NUCLEOTIDE SEQUENCE [LARGE SCALE GENOMIC DNA]</scope>
    <source>
        <strain evidence="3">CECT 8289</strain>
    </source>
</reference>
<keyword evidence="1" id="KW-0732">Signal</keyword>
<protein>
    <recommendedName>
        <fullName evidence="4">Lipocalin-like domain-containing protein</fullName>
    </recommendedName>
</protein>
<dbReference type="RefSeq" id="WP_379706985.1">
    <property type="nucleotide sequence ID" value="NZ_JBHSCZ010000001.1"/>
</dbReference>
<dbReference type="EMBL" id="JBHSCZ010000001">
    <property type="protein sequence ID" value="MFC4261876.1"/>
    <property type="molecule type" value="Genomic_DNA"/>
</dbReference>
<evidence type="ECO:0000313" key="2">
    <source>
        <dbReference type="EMBL" id="MFC4261876.1"/>
    </source>
</evidence>
<evidence type="ECO:0008006" key="4">
    <source>
        <dbReference type="Google" id="ProtNLM"/>
    </source>
</evidence>
<proteinExistence type="predicted"/>
<accession>A0ABV8QNM4</accession>
<name>A0ABV8QNM4_9BACT</name>
<evidence type="ECO:0000313" key="3">
    <source>
        <dbReference type="Proteomes" id="UP001595907"/>
    </source>
</evidence>
<gene>
    <name evidence="2" type="ORF">ACFOWM_03220</name>
</gene>
<comment type="caution">
    <text evidence="2">The sequence shown here is derived from an EMBL/GenBank/DDBJ whole genome shotgun (WGS) entry which is preliminary data.</text>
</comment>
<sequence length="144" mass="16232">MKKLLSIAALICLSYCTHAQTIVGKWKCIGNQLINDNNKITDLQKQLEATMPCAANTIYIFEANGKQYTQSTSECKAIDAVGAVNWSISGNTIYIRKGTSKNFETSYTLLFQGNKVVFTHDYTDAEKKKLHIKTKRIIITYQKI</sequence>
<evidence type="ECO:0000256" key="1">
    <source>
        <dbReference type="SAM" id="SignalP"/>
    </source>
</evidence>
<feature type="signal peptide" evidence="1">
    <location>
        <begin position="1"/>
        <end position="19"/>
    </location>
</feature>
<dbReference type="Proteomes" id="UP001595907">
    <property type="component" value="Unassembled WGS sequence"/>
</dbReference>
<keyword evidence="3" id="KW-1185">Reference proteome</keyword>